<dbReference type="Proteomes" id="UP001161247">
    <property type="component" value="Chromosome 5"/>
</dbReference>
<keyword evidence="1" id="KW-0863">Zinc-finger</keyword>
<keyword evidence="1" id="KW-0862">Zinc</keyword>
<dbReference type="Gene3D" id="4.10.60.10">
    <property type="entry name" value="Zinc finger, CCHC-type"/>
    <property type="match status" value="1"/>
</dbReference>
<feature type="domain" description="CCHC-type" evidence="2">
    <location>
        <begin position="212"/>
        <end position="227"/>
    </location>
</feature>
<dbReference type="Pfam" id="PF14223">
    <property type="entry name" value="Retrotran_gag_2"/>
    <property type="match status" value="2"/>
</dbReference>
<dbReference type="AlphaFoldDB" id="A0AAV1DGM7"/>
<reference evidence="3" key="1">
    <citation type="submission" date="2023-03" db="EMBL/GenBank/DDBJ databases">
        <authorList>
            <person name="Julca I."/>
        </authorList>
    </citation>
    <scope>NUCLEOTIDE SEQUENCE</scope>
</reference>
<accession>A0AAV1DGM7</accession>
<evidence type="ECO:0000313" key="4">
    <source>
        <dbReference type="Proteomes" id="UP001161247"/>
    </source>
</evidence>
<protein>
    <submittedName>
        <fullName evidence="3">OLC1v1006287C1</fullName>
    </submittedName>
</protein>
<keyword evidence="4" id="KW-1185">Reference proteome</keyword>
<dbReference type="InterPro" id="IPR036875">
    <property type="entry name" value="Znf_CCHC_sf"/>
</dbReference>
<dbReference type="SMART" id="SM00343">
    <property type="entry name" value="ZnF_C2HC"/>
    <property type="match status" value="2"/>
</dbReference>
<dbReference type="SUPFAM" id="SSF57756">
    <property type="entry name" value="Retrovirus zinc finger-like domains"/>
    <property type="match status" value="2"/>
</dbReference>
<evidence type="ECO:0000256" key="1">
    <source>
        <dbReference type="PROSITE-ProRule" id="PRU00047"/>
    </source>
</evidence>
<name>A0AAV1DGM7_OLDCO</name>
<dbReference type="Pfam" id="PF00098">
    <property type="entry name" value="zf-CCHC"/>
    <property type="match status" value="1"/>
</dbReference>
<evidence type="ECO:0000313" key="3">
    <source>
        <dbReference type="EMBL" id="CAI9107021.1"/>
    </source>
</evidence>
<sequence length="503" mass="57585">MGKVSDVVYPELRTTQKLSSDGSNFIIWKLKFAFVLTDHQFPHLISPSPADPTWDDQSPDALRLILRSLDENLRNEFRENHTPASIMEALLSRFSPTLKRFPAINLRRYMSCRMDPDTEINRHIFRMRAIAKELEYGAGIKIPDDVQATFLLNSLPEEWGKDVERLLRDLDGREEDLSFVNFSRRLRTLRDVKQLNNYIDSEKKRKRANGVCSSCGEQGHYMSDCPDQGSPKQEDFSVSFGPFGVPISEPTVTEIWYPDLKTNYRIGYNGPNSFTTWKLEISDVLEDIGVDYVLKEPEPSDPADSGSEEDALRYKKWHADDFTCRHLILGTMEDDVFLSFYDYPTAKSLMAAVEAFFNSASAAQKLVRLKRYMSHYMSDETPTMNHLRDTDVLLSKLRSSGMDIPSEMRSVVLMNSLPGSWDQIASALEMKLSTDKENGWSYDNVWKEVRDAGQFKELLEKNQADDSVSHDNAIDGRKNKRVLRGKCYSCGRSGHYQSHCPIS</sequence>
<dbReference type="PROSITE" id="PS50158">
    <property type="entry name" value="ZF_CCHC"/>
    <property type="match status" value="2"/>
</dbReference>
<gene>
    <name evidence="3" type="ORF">OLC1_LOCUS15427</name>
</gene>
<proteinExistence type="predicted"/>
<dbReference type="InterPro" id="IPR001878">
    <property type="entry name" value="Znf_CCHC"/>
</dbReference>
<dbReference type="EMBL" id="OX459122">
    <property type="protein sequence ID" value="CAI9107021.1"/>
    <property type="molecule type" value="Genomic_DNA"/>
</dbReference>
<dbReference type="GO" id="GO:0003676">
    <property type="term" value="F:nucleic acid binding"/>
    <property type="evidence" value="ECO:0007669"/>
    <property type="project" value="InterPro"/>
</dbReference>
<feature type="domain" description="CCHC-type" evidence="2">
    <location>
        <begin position="486"/>
        <end position="501"/>
    </location>
</feature>
<organism evidence="3 4">
    <name type="scientific">Oldenlandia corymbosa var. corymbosa</name>
    <dbReference type="NCBI Taxonomy" id="529605"/>
    <lineage>
        <taxon>Eukaryota</taxon>
        <taxon>Viridiplantae</taxon>
        <taxon>Streptophyta</taxon>
        <taxon>Embryophyta</taxon>
        <taxon>Tracheophyta</taxon>
        <taxon>Spermatophyta</taxon>
        <taxon>Magnoliopsida</taxon>
        <taxon>eudicotyledons</taxon>
        <taxon>Gunneridae</taxon>
        <taxon>Pentapetalae</taxon>
        <taxon>asterids</taxon>
        <taxon>lamiids</taxon>
        <taxon>Gentianales</taxon>
        <taxon>Rubiaceae</taxon>
        <taxon>Rubioideae</taxon>
        <taxon>Spermacoceae</taxon>
        <taxon>Hedyotis-Oldenlandia complex</taxon>
        <taxon>Oldenlandia</taxon>
    </lineage>
</organism>
<dbReference type="PANTHER" id="PTHR35317">
    <property type="entry name" value="OS04G0629600 PROTEIN"/>
    <property type="match status" value="1"/>
</dbReference>
<dbReference type="GO" id="GO:0008270">
    <property type="term" value="F:zinc ion binding"/>
    <property type="evidence" value="ECO:0007669"/>
    <property type="project" value="UniProtKB-KW"/>
</dbReference>
<dbReference type="PANTHER" id="PTHR35317:SF42">
    <property type="entry name" value="RETROTRANSPOSON GAG DOMAIN-CONTAINING PROTEIN"/>
    <property type="match status" value="1"/>
</dbReference>
<evidence type="ECO:0000259" key="2">
    <source>
        <dbReference type="PROSITE" id="PS50158"/>
    </source>
</evidence>
<keyword evidence="1" id="KW-0479">Metal-binding</keyword>